<evidence type="ECO:0000259" key="2">
    <source>
        <dbReference type="SMART" id="SM00822"/>
    </source>
</evidence>
<dbReference type="PRINTS" id="PR00081">
    <property type="entry name" value="GDHRDH"/>
</dbReference>
<comment type="caution">
    <text evidence="3">The sequence shown here is derived from an EMBL/GenBank/DDBJ whole genome shotgun (WGS) entry which is preliminary data.</text>
</comment>
<dbReference type="Proteomes" id="UP000749040">
    <property type="component" value="Unassembled WGS sequence"/>
</dbReference>
<dbReference type="InterPro" id="IPR002347">
    <property type="entry name" value="SDR_fam"/>
</dbReference>
<evidence type="ECO:0000256" key="1">
    <source>
        <dbReference type="ARBA" id="ARBA00006484"/>
    </source>
</evidence>
<dbReference type="PANTHER" id="PTHR42760:SF123">
    <property type="entry name" value="OXIDOREDUCTASE"/>
    <property type="match status" value="1"/>
</dbReference>
<dbReference type="PANTHER" id="PTHR42760">
    <property type="entry name" value="SHORT-CHAIN DEHYDROGENASES/REDUCTASES FAMILY MEMBER"/>
    <property type="match status" value="1"/>
</dbReference>
<dbReference type="SUPFAM" id="SSF51735">
    <property type="entry name" value="NAD(P)-binding Rossmann-fold domains"/>
    <property type="match status" value="1"/>
</dbReference>
<dbReference type="Gene3D" id="3.40.50.720">
    <property type="entry name" value="NAD(P)-binding Rossmann-like Domain"/>
    <property type="match status" value="1"/>
</dbReference>
<name>A0ABS2U0I1_9ACTN</name>
<evidence type="ECO:0000313" key="4">
    <source>
        <dbReference type="Proteomes" id="UP000749040"/>
    </source>
</evidence>
<dbReference type="SMART" id="SM00822">
    <property type="entry name" value="PKS_KR"/>
    <property type="match status" value="1"/>
</dbReference>
<dbReference type="InterPro" id="IPR036291">
    <property type="entry name" value="NAD(P)-bd_dom_sf"/>
</dbReference>
<feature type="domain" description="Ketoreductase" evidence="2">
    <location>
        <begin position="6"/>
        <end position="201"/>
    </location>
</feature>
<sequence length="245" mass="25876">MRLRHKVAVVTGGTSGLGRRIAEALLREGAQVVCAARSERDMPAITELAGPRAAFHHVDVRDPDSVRGLMSFAQDRFGKLDICVANAGVTRDGPVHRLDPKEWDEVLDTNLTGAFHCMQAAVPYLQLSAGTLINVSSALSTRVSPGATAYSVSKAGLDMLTRAAAVELGALGIRVNAVAPGFIGEGMGSRLSDNDLVWDDYRTRLVSGRLGTGDEVGRAVVFLASPDGGYVNGHVLEVNGGLQWA</sequence>
<dbReference type="PRINTS" id="PR00080">
    <property type="entry name" value="SDRFAMILY"/>
</dbReference>
<comment type="similarity">
    <text evidence="1">Belongs to the short-chain dehydrogenases/reductases (SDR) family.</text>
</comment>
<accession>A0ABS2U0I1</accession>
<protein>
    <submittedName>
        <fullName evidence="3">SDR family oxidoreductase</fullName>
    </submittedName>
</protein>
<dbReference type="Pfam" id="PF13561">
    <property type="entry name" value="adh_short_C2"/>
    <property type="match status" value="1"/>
</dbReference>
<dbReference type="InterPro" id="IPR057326">
    <property type="entry name" value="KR_dom"/>
</dbReference>
<dbReference type="InterPro" id="IPR020904">
    <property type="entry name" value="Sc_DH/Rdtase_CS"/>
</dbReference>
<reference evidence="3 4" key="1">
    <citation type="submission" date="2021-01" db="EMBL/GenBank/DDBJ databases">
        <title>Streptomyces acididurans sp. nov., isolated from a peat swamp forest soil.</title>
        <authorList>
            <person name="Chantavorakit T."/>
            <person name="Duangmal K."/>
        </authorList>
    </citation>
    <scope>NUCLEOTIDE SEQUENCE [LARGE SCALE GENOMIC DNA]</scope>
    <source>
        <strain evidence="3 4">KK5PA1</strain>
    </source>
</reference>
<dbReference type="EMBL" id="JADKYB010000014">
    <property type="protein sequence ID" value="MBM9507713.1"/>
    <property type="molecule type" value="Genomic_DNA"/>
</dbReference>
<evidence type="ECO:0000313" key="3">
    <source>
        <dbReference type="EMBL" id="MBM9507713.1"/>
    </source>
</evidence>
<organism evidence="3 4">
    <name type="scientific">Actinacidiphila acididurans</name>
    <dbReference type="NCBI Taxonomy" id="2784346"/>
    <lineage>
        <taxon>Bacteria</taxon>
        <taxon>Bacillati</taxon>
        <taxon>Actinomycetota</taxon>
        <taxon>Actinomycetes</taxon>
        <taxon>Kitasatosporales</taxon>
        <taxon>Streptomycetaceae</taxon>
        <taxon>Actinacidiphila</taxon>
    </lineage>
</organism>
<gene>
    <name evidence="3" type="ORF">ITX44_24835</name>
</gene>
<dbReference type="RefSeq" id="WP_205359581.1">
    <property type="nucleotide sequence ID" value="NZ_JADKYB010000014.1"/>
</dbReference>
<proteinExistence type="inferred from homology"/>
<dbReference type="PROSITE" id="PS00061">
    <property type="entry name" value="ADH_SHORT"/>
    <property type="match status" value="1"/>
</dbReference>
<keyword evidence="4" id="KW-1185">Reference proteome</keyword>